<evidence type="ECO:0000256" key="3">
    <source>
        <dbReference type="ARBA" id="ARBA00022896"/>
    </source>
</evidence>
<proteinExistence type="predicted"/>
<dbReference type="InterPro" id="IPR006620">
    <property type="entry name" value="Pro_4_hyd_alph"/>
</dbReference>
<keyword evidence="4" id="KW-0223">Dioxygenase</keyword>
<keyword evidence="3" id="KW-0847">Vitamin C</keyword>
<evidence type="ECO:0000313" key="10">
    <source>
        <dbReference type="Proteomes" id="UP000005408"/>
    </source>
</evidence>
<comment type="cofactor">
    <cofactor evidence="1">
        <name>L-ascorbate</name>
        <dbReference type="ChEBI" id="CHEBI:38290"/>
    </cofactor>
</comment>
<dbReference type="GO" id="GO:0005783">
    <property type="term" value="C:endoplasmic reticulum"/>
    <property type="evidence" value="ECO:0007669"/>
    <property type="project" value="InterPro"/>
</dbReference>
<sequence length="527" mass="60745">MYFIRLLSLLVILVLFSFGSVSSDLYLSVHRLEHLAKHEPFLLAGIKKYVDAQPLGVPAEIVRFINETEIRLSNKLGLLHNIHHPINAFHLVERFVFNWLYLFEKLCCKKCTKVKAVQDFKTATEYALNNVTRLPVLKDMNGTMRAIFRLWRTYKLDINKLLQGDILGHKAWPMNQKHLVRLILFAAGNPEFYYEELVLRTKMAEITKGTQYQYGVAYDLALAYYKHGFISTAKTILESLLPLGNKAMAQTYNDLLKHPLVNVSKELTLPEPVHPVHDELCQKEIKTPKQLSKLRCRYRRTRIPIYWSKEEILHYDPWIALYHDVISDQEINIVLNNSITQMARSDLTGSTNATNEDVMATYWLSELRTKSLFPLTKRIEIITGLSTSVSKLFSDSENYEINHFGIGGMMKPHFDFLNISLGEYQKNVERSVRMSGDRVATWMFYLTDVEKGGATVFPEAKVRVPVTKGAALFWFNIKRNSEKDQRSLNADCPVIIGSKFVCRKWILEAGQAFRRKCGLSPFSTEFS</sequence>
<evidence type="ECO:0000256" key="7">
    <source>
        <dbReference type="SAM" id="SignalP"/>
    </source>
</evidence>
<reference evidence="9" key="1">
    <citation type="submission" date="2022-08" db="UniProtKB">
        <authorList>
            <consortium name="EnsemblMetazoa"/>
        </authorList>
    </citation>
    <scope>IDENTIFICATION</scope>
    <source>
        <strain evidence="9">05x7-T-G4-1.051#20</strain>
    </source>
</reference>
<evidence type="ECO:0000259" key="8">
    <source>
        <dbReference type="SMART" id="SM00702"/>
    </source>
</evidence>
<evidence type="ECO:0000313" key="9">
    <source>
        <dbReference type="EnsemblMetazoa" id="G17318.1:cds"/>
    </source>
</evidence>
<keyword evidence="2" id="KW-0479">Metal-binding</keyword>
<dbReference type="InterPro" id="IPR011990">
    <property type="entry name" value="TPR-like_helical_dom_sf"/>
</dbReference>
<feature type="signal peptide" evidence="7">
    <location>
        <begin position="1"/>
        <end position="23"/>
    </location>
</feature>
<dbReference type="Pfam" id="PF08336">
    <property type="entry name" value="P4Ha_N"/>
    <property type="match status" value="1"/>
</dbReference>
<organism evidence="9 10">
    <name type="scientific">Magallana gigas</name>
    <name type="common">Pacific oyster</name>
    <name type="synonym">Crassostrea gigas</name>
    <dbReference type="NCBI Taxonomy" id="29159"/>
    <lineage>
        <taxon>Eukaryota</taxon>
        <taxon>Metazoa</taxon>
        <taxon>Spiralia</taxon>
        <taxon>Lophotrochozoa</taxon>
        <taxon>Mollusca</taxon>
        <taxon>Bivalvia</taxon>
        <taxon>Autobranchia</taxon>
        <taxon>Pteriomorphia</taxon>
        <taxon>Ostreida</taxon>
        <taxon>Ostreoidea</taxon>
        <taxon>Ostreidae</taxon>
        <taxon>Magallana</taxon>
    </lineage>
</organism>
<dbReference type="GO" id="GO:0004656">
    <property type="term" value="F:procollagen-proline 4-dioxygenase activity"/>
    <property type="evidence" value="ECO:0007669"/>
    <property type="project" value="InterPro"/>
</dbReference>
<keyword evidence="10" id="KW-1185">Reference proteome</keyword>
<keyword evidence="5" id="KW-0560">Oxidoreductase</keyword>
<keyword evidence="7" id="KW-0732">Signal</keyword>
<dbReference type="GO" id="GO:0031418">
    <property type="term" value="F:L-ascorbic acid binding"/>
    <property type="evidence" value="ECO:0007669"/>
    <property type="project" value="UniProtKB-KW"/>
</dbReference>
<evidence type="ECO:0000256" key="4">
    <source>
        <dbReference type="ARBA" id="ARBA00022964"/>
    </source>
</evidence>
<feature type="chain" id="PRO_5036453376" description="Prolyl 4-hydroxylase alpha subunit domain-containing protein" evidence="7">
    <location>
        <begin position="24"/>
        <end position="527"/>
    </location>
</feature>
<dbReference type="Gene3D" id="1.25.40.10">
    <property type="entry name" value="Tetratricopeptide repeat domain"/>
    <property type="match status" value="1"/>
</dbReference>
<evidence type="ECO:0000256" key="2">
    <source>
        <dbReference type="ARBA" id="ARBA00022723"/>
    </source>
</evidence>
<dbReference type="PANTHER" id="PTHR10869">
    <property type="entry name" value="PROLYL 4-HYDROXYLASE ALPHA SUBUNIT"/>
    <property type="match status" value="1"/>
</dbReference>
<dbReference type="EnsemblMetazoa" id="G17318.1">
    <property type="protein sequence ID" value="G17318.1:cds"/>
    <property type="gene ID" value="G17318"/>
</dbReference>
<dbReference type="InterPro" id="IPR045054">
    <property type="entry name" value="P4HA-like"/>
</dbReference>
<dbReference type="AlphaFoldDB" id="A0A8W8J5B3"/>
<dbReference type="InterPro" id="IPR013547">
    <property type="entry name" value="P4H_N"/>
</dbReference>
<dbReference type="Proteomes" id="UP000005408">
    <property type="component" value="Unassembled WGS sequence"/>
</dbReference>
<dbReference type="PANTHER" id="PTHR10869:SF244">
    <property type="entry name" value="PROLYL 4-HYDROXYLASE SUBUNIT ALPHA-2"/>
    <property type="match status" value="1"/>
</dbReference>
<dbReference type="GO" id="GO:0005506">
    <property type="term" value="F:iron ion binding"/>
    <property type="evidence" value="ECO:0007669"/>
    <property type="project" value="InterPro"/>
</dbReference>
<keyword evidence="6" id="KW-0408">Iron</keyword>
<evidence type="ECO:0000256" key="1">
    <source>
        <dbReference type="ARBA" id="ARBA00001961"/>
    </source>
</evidence>
<dbReference type="SMART" id="SM00702">
    <property type="entry name" value="P4Hc"/>
    <property type="match status" value="1"/>
</dbReference>
<name>A0A8W8J5B3_MAGGI</name>
<feature type="domain" description="Prolyl 4-hydroxylase alpha subunit" evidence="8">
    <location>
        <begin position="317"/>
        <end position="507"/>
    </location>
</feature>
<accession>A0A8W8J5B3</accession>
<evidence type="ECO:0000256" key="6">
    <source>
        <dbReference type="ARBA" id="ARBA00023004"/>
    </source>
</evidence>
<dbReference type="Gene3D" id="2.60.120.620">
    <property type="entry name" value="q2cbj1_9rhob like domain"/>
    <property type="match status" value="1"/>
</dbReference>
<evidence type="ECO:0000256" key="5">
    <source>
        <dbReference type="ARBA" id="ARBA00023002"/>
    </source>
</evidence>
<protein>
    <recommendedName>
        <fullName evidence="8">Prolyl 4-hydroxylase alpha subunit domain-containing protein</fullName>
    </recommendedName>
</protein>